<dbReference type="PANTHER" id="PTHR23185:SF0">
    <property type="entry name" value="PROTEIN VIRILIZER HOMOLOG"/>
    <property type="match status" value="1"/>
</dbReference>
<gene>
    <name evidence="2" type="ORF">NMOB1V02_LOCUS9092</name>
</gene>
<dbReference type="AlphaFoldDB" id="A0A7R9BWC0"/>
<dbReference type="GO" id="GO:0036396">
    <property type="term" value="C:RNA N6-methyladenosine methyltransferase complex"/>
    <property type="evidence" value="ECO:0007669"/>
    <property type="project" value="TreeGrafter"/>
</dbReference>
<feature type="compositionally biased region" description="Gly residues" evidence="1">
    <location>
        <begin position="417"/>
        <end position="430"/>
    </location>
</feature>
<keyword evidence="3" id="KW-1185">Reference proteome</keyword>
<organism evidence="2">
    <name type="scientific">Notodromas monacha</name>
    <dbReference type="NCBI Taxonomy" id="399045"/>
    <lineage>
        <taxon>Eukaryota</taxon>
        <taxon>Metazoa</taxon>
        <taxon>Ecdysozoa</taxon>
        <taxon>Arthropoda</taxon>
        <taxon>Crustacea</taxon>
        <taxon>Oligostraca</taxon>
        <taxon>Ostracoda</taxon>
        <taxon>Podocopa</taxon>
        <taxon>Podocopida</taxon>
        <taxon>Cypridocopina</taxon>
        <taxon>Cypridoidea</taxon>
        <taxon>Cyprididae</taxon>
        <taxon>Notodromas</taxon>
    </lineage>
</organism>
<evidence type="ECO:0000256" key="1">
    <source>
        <dbReference type="SAM" id="MobiDB-lite"/>
    </source>
</evidence>
<name>A0A7R9BWC0_9CRUS</name>
<feature type="compositionally biased region" description="Low complexity" evidence="1">
    <location>
        <begin position="459"/>
        <end position="469"/>
    </location>
</feature>
<dbReference type="Proteomes" id="UP000678499">
    <property type="component" value="Unassembled WGS sequence"/>
</dbReference>
<dbReference type="PANTHER" id="PTHR23185">
    <property type="entry name" value="PROTEIN VIRILIZER HOMOLOG"/>
    <property type="match status" value="1"/>
</dbReference>
<dbReference type="InterPro" id="IPR026736">
    <property type="entry name" value="Virilizer"/>
</dbReference>
<proteinExistence type="predicted"/>
<protein>
    <submittedName>
        <fullName evidence="2">Uncharacterized protein</fullName>
    </submittedName>
</protein>
<feature type="compositionally biased region" description="Acidic residues" evidence="1">
    <location>
        <begin position="307"/>
        <end position="322"/>
    </location>
</feature>
<evidence type="ECO:0000313" key="2">
    <source>
        <dbReference type="EMBL" id="CAD7281447.1"/>
    </source>
</evidence>
<feature type="region of interest" description="Disordered" evidence="1">
    <location>
        <begin position="398"/>
        <end position="553"/>
    </location>
</feature>
<dbReference type="OrthoDB" id="6718092at2759"/>
<dbReference type="GO" id="GO:0003723">
    <property type="term" value="F:RNA binding"/>
    <property type="evidence" value="ECO:0007669"/>
    <property type="project" value="TreeGrafter"/>
</dbReference>
<dbReference type="EMBL" id="CAJPEX010002872">
    <property type="protein sequence ID" value="CAG0921599.1"/>
    <property type="molecule type" value="Genomic_DNA"/>
</dbReference>
<feature type="compositionally biased region" description="Basic and acidic residues" evidence="1">
    <location>
        <begin position="432"/>
        <end position="448"/>
    </location>
</feature>
<evidence type="ECO:0000313" key="3">
    <source>
        <dbReference type="Proteomes" id="UP000678499"/>
    </source>
</evidence>
<feature type="region of interest" description="Disordered" evidence="1">
    <location>
        <begin position="300"/>
        <end position="322"/>
    </location>
</feature>
<sequence length="553" mass="58622">MVIKNLEYHELQDNELHSPENMDMDEEDGFVRALGSALNRRDVSPAVAESIVNVFAGLVDPRVALGDAVDGGLPSKQAMSVLTSALVDHLGSPKASSAAIIQVLRCLVMVSRSDLGLYHFVKSWKRKPSAVTQLLDRLATSFSGDNSDDVTMLSTVLELIRMVRHTDSDDDPEFRAVSCRRTLRLPDVDVRKLVWSSWTEDPHPLRTLDARLGAETKSDEGCVARLRAGVAAVLANFDAVAAASVSSGVGVGSGGGSEGADTDVVMPEENGSGDWREPEMAARVPLARVLASRQCVVVPTTTTDADNTNEDDEQDDGGDGDSVELFAPMMFTEHAPRDEDVDLVSTDLLDVVTACEVGSGGSGASNNSGAVVVRELAQFVSRAAFGCPAVAAWHRAKESRRRRREEGGASAAAPTQRGGGGNGGGGGGGGGKKRDGRAARKSYVRERGSSGSGRDSFRSRPPNTSRPPSMHVDDFVALESQGHQPTGPTGYNPMSKKALRDLFKNRGRGSRVASGHDVGSPYYSAVSGKARATPPWGSSGGGRKESRGRRINR</sequence>
<accession>A0A7R9BWC0</accession>
<dbReference type="EMBL" id="OA884909">
    <property type="protein sequence ID" value="CAD7281447.1"/>
    <property type="molecule type" value="Genomic_DNA"/>
</dbReference>
<reference evidence="2" key="1">
    <citation type="submission" date="2020-11" db="EMBL/GenBank/DDBJ databases">
        <authorList>
            <person name="Tran Van P."/>
        </authorList>
    </citation>
    <scope>NUCLEOTIDE SEQUENCE</scope>
</reference>